<keyword evidence="1" id="KW-0472">Membrane</keyword>
<keyword evidence="3" id="KW-1185">Reference proteome</keyword>
<dbReference type="Proteomes" id="UP001250932">
    <property type="component" value="Unassembled WGS sequence"/>
</dbReference>
<name>A0ABU3K6S6_9BACT</name>
<feature type="transmembrane region" description="Helical" evidence="1">
    <location>
        <begin position="6"/>
        <end position="22"/>
    </location>
</feature>
<proteinExistence type="predicted"/>
<keyword evidence="1" id="KW-0812">Transmembrane</keyword>
<protein>
    <submittedName>
        <fullName evidence="2">Uncharacterized protein</fullName>
    </submittedName>
</protein>
<dbReference type="EMBL" id="JAQOUE010000001">
    <property type="protein sequence ID" value="MDT7042038.1"/>
    <property type="molecule type" value="Genomic_DNA"/>
</dbReference>
<sequence>MDDWMWIAALTVGAVMVYRYAFRWWRIRRTGKQADELLASIVKGKDSFRR</sequence>
<evidence type="ECO:0000313" key="2">
    <source>
        <dbReference type="EMBL" id="MDT7042038.1"/>
    </source>
</evidence>
<organism evidence="2 3">
    <name type="scientific">Candidatus Nitronereus thalassa</name>
    <dbReference type="NCBI Taxonomy" id="3020898"/>
    <lineage>
        <taxon>Bacteria</taxon>
        <taxon>Pseudomonadati</taxon>
        <taxon>Nitrospirota</taxon>
        <taxon>Nitrospiria</taxon>
        <taxon>Nitrospirales</taxon>
        <taxon>Nitrospiraceae</taxon>
        <taxon>Candidatus Nitronereus</taxon>
    </lineage>
</organism>
<gene>
    <name evidence="2" type="ORF">PPG34_06705</name>
</gene>
<reference evidence="2 3" key="1">
    <citation type="journal article" date="2023" name="ISME J.">
        <title>Cultivation and genomic characterization of novel and ubiquitous marine nitrite-oxidizing bacteria from the Nitrospirales.</title>
        <authorList>
            <person name="Mueller A.J."/>
            <person name="Daebeler A."/>
            <person name="Herbold C.W."/>
            <person name="Kirkegaard R.H."/>
            <person name="Daims H."/>
        </authorList>
    </citation>
    <scope>NUCLEOTIDE SEQUENCE [LARGE SCALE GENOMIC DNA]</scope>
    <source>
        <strain evidence="2 3">EB</strain>
    </source>
</reference>
<accession>A0ABU3K6S6</accession>
<evidence type="ECO:0000313" key="3">
    <source>
        <dbReference type="Proteomes" id="UP001250932"/>
    </source>
</evidence>
<dbReference type="RefSeq" id="WP_313832393.1">
    <property type="nucleotide sequence ID" value="NZ_JAQOUE010000001.1"/>
</dbReference>
<evidence type="ECO:0000256" key="1">
    <source>
        <dbReference type="SAM" id="Phobius"/>
    </source>
</evidence>
<keyword evidence="1" id="KW-1133">Transmembrane helix</keyword>
<comment type="caution">
    <text evidence="2">The sequence shown here is derived from an EMBL/GenBank/DDBJ whole genome shotgun (WGS) entry which is preliminary data.</text>
</comment>